<evidence type="ECO:0000313" key="1">
    <source>
        <dbReference type="EMBL" id="KAJ8617984.1"/>
    </source>
</evidence>
<proteinExistence type="predicted"/>
<evidence type="ECO:0000313" key="2">
    <source>
        <dbReference type="Proteomes" id="UP001234297"/>
    </source>
</evidence>
<gene>
    <name evidence="1" type="ORF">MRB53_014170</name>
</gene>
<protein>
    <submittedName>
        <fullName evidence="1">Uncharacterized protein</fullName>
    </submittedName>
</protein>
<organism evidence="1 2">
    <name type="scientific">Persea americana</name>
    <name type="common">Avocado</name>
    <dbReference type="NCBI Taxonomy" id="3435"/>
    <lineage>
        <taxon>Eukaryota</taxon>
        <taxon>Viridiplantae</taxon>
        <taxon>Streptophyta</taxon>
        <taxon>Embryophyta</taxon>
        <taxon>Tracheophyta</taxon>
        <taxon>Spermatophyta</taxon>
        <taxon>Magnoliopsida</taxon>
        <taxon>Magnoliidae</taxon>
        <taxon>Laurales</taxon>
        <taxon>Lauraceae</taxon>
        <taxon>Persea</taxon>
    </lineage>
</organism>
<sequence length="116" mass="12969">MISDLRCVASQKLGSKEDSQIISIEVCIAVCTLSQPTQRGRKEWVPIRQEISPIHSQSPIASEVASSQSKPLEDYYRRQKKSPNCSHGVWSLELECGVGSSVAFWSFVAMYKLNVH</sequence>
<keyword evidence="2" id="KW-1185">Reference proteome</keyword>
<dbReference type="EMBL" id="CM056812">
    <property type="protein sequence ID" value="KAJ8617984.1"/>
    <property type="molecule type" value="Genomic_DNA"/>
</dbReference>
<accession>A0ACC2KAK3</accession>
<dbReference type="Proteomes" id="UP001234297">
    <property type="component" value="Chromosome 4"/>
</dbReference>
<comment type="caution">
    <text evidence="1">The sequence shown here is derived from an EMBL/GenBank/DDBJ whole genome shotgun (WGS) entry which is preliminary data.</text>
</comment>
<name>A0ACC2KAK3_PERAE</name>
<reference evidence="1 2" key="1">
    <citation type="journal article" date="2022" name="Hortic Res">
        <title>A haplotype resolved chromosomal level avocado genome allows analysis of novel avocado genes.</title>
        <authorList>
            <person name="Nath O."/>
            <person name="Fletcher S.J."/>
            <person name="Hayward A."/>
            <person name="Shaw L.M."/>
            <person name="Masouleh A.K."/>
            <person name="Furtado A."/>
            <person name="Henry R.J."/>
            <person name="Mitter N."/>
        </authorList>
    </citation>
    <scope>NUCLEOTIDE SEQUENCE [LARGE SCALE GENOMIC DNA]</scope>
    <source>
        <strain evidence="2">cv. Hass</strain>
    </source>
</reference>